<dbReference type="CDD" id="cd06580">
    <property type="entry name" value="TM_PBP1_transp_TpRbsC_like"/>
    <property type="match status" value="1"/>
</dbReference>
<comment type="subcellular location">
    <subcellularLocation>
        <location evidence="1">Cell membrane</location>
        <topology evidence="1">Multi-pass membrane protein</topology>
    </subcellularLocation>
</comment>
<name>A0A398CLG4_9BACL</name>
<dbReference type="Pfam" id="PF02653">
    <property type="entry name" value="BPD_transp_2"/>
    <property type="match status" value="1"/>
</dbReference>
<feature type="transmembrane region" description="Helical" evidence="6">
    <location>
        <begin position="228"/>
        <end position="250"/>
    </location>
</feature>
<feature type="transmembrane region" description="Helical" evidence="6">
    <location>
        <begin position="84"/>
        <end position="108"/>
    </location>
</feature>
<evidence type="ECO:0000256" key="1">
    <source>
        <dbReference type="ARBA" id="ARBA00004651"/>
    </source>
</evidence>
<reference evidence="7 8" key="1">
    <citation type="submission" date="2018-09" db="EMBL/GenBank/DDBJ databases">
        <title>Cohnella cavernae sp. nov., isolated from a karst cave.</title>
        <authorList>
            <person name="Zhu H."/>
        </authorList>
    </citation>
    <scope>NUCLEOTIDE SEQUENCE [LARGE SCALE GENOMIC DNA]</scope>
    <source>
        <strain evidence="7 8">K2E09-144</strain>
    </source>
</reference>
<dbReference type="Proteomes" id="UP000266340">
    <property type="component" value="Unassembled WGS sequence"/>
</dbReference>
<feature type="transmembrane region" description="Helical" evidence="6">
    <location>
        <begin position="280"/>
        <end position="300"/>
    </location>
</feature>
<feature type="transmembrane region" description="Helical" evidence="6">
    <location>
        <begin position="332"/>
        <end position="349"/>
    </location>
</feature>
<evidence type="ECO:0000256" key="3">
    <source>
        <dbReference type="ARBA" id="ARBA00022692"/>
    </source>
</evidence>
<keyword evidence="2" id="KW-1003">Cell membrane</keyword>
<feature type="transmembrane region" description="Helical" evidence="6">
    <location>
        <begin position="148"/>
        <end position="170"/>
    </location>
</feature>
<evidence type="ECO:0000256" key="5">
    <source>
        <dbReference type="ARBA" id="ARBA00023136"/>
    </source>
</evidence>
<proteinExistence type="predicted"/>
<feature type="transmembrane region" description="Helical" evidence="6">
    <location>
        <begin position="182"/>
        <end position="201"/>
    </location>
</feature>
<dbReference type="GO" id="GO:0022857">
    <property type="term" value="F:transmembrane transporter activity"/>
    <property type="evidence" value="ECO:0007669"/>
    <property type="project" value="InterPro"/>
</dbReference>
<feature type="transmembrane region" description="Helical" evidence="6">
    <location>
        <begin position="120"/>
        <end position="142"/>
    </location>
</feature>
<dbReference type="EMBL" id="QXJM01000037">
    <property type="protein sequence ID" value="RIE03265.1"/>
    <property type="molecule type" value="Genomic_DNA"/>
</dbReference>
<accession>A0A398CLG4</accession>
<dbReference type="AlphaFoldDB" id="A0A398CLG4"/>
<keyword evidence="4 6" id="KW-1133">Transmembrane helix</keyword>
<keyword evidence="3 6" id="KW-0812">Transmembrane</keyword>
<feature type="transmembrane region" description="Helical" evidence="6">
    <location>
        <begin position="51"/>
        <end position="72"/>
    </location>
</feature>
<feature type="transmembrane region" description="Helical" evidence="6">
    <location>
        <begin position="306"/>
        <end position="325"/>
    </location>
</feature>
<evidence type="ECO:0000256" key="2">
    <source>
        <dbReference type="ARBA" id="ARBA00022475"/>
    </source>
</evidence>
<feature type="transmembrane region" description="Helical" evidence="6">
    <location>
        <begin position="361"/>
        <end position="381"/>
    </location>
</feature>
<evidence type="ECO:0000256" key="6">
    <source>
        <dbReference type="SAM" id="Phobius"/>
    </source>
</evidence>
<evidence type="ECO:0000313" key="7">
    <source>
        <dbReference type="EMBL" id="RIE03265.1"/>
    </source>
</evidence>
<dbReference type="GO" id="GO:0005886">
    <property type="term" value="C:plasma membrane"/>
    <property type="evidence" value="ECO:0007669"/>
    <property type="project" value="UniProtKB-SubCell"/>
</dbReference>
<keyword evidence="8" id="KW-1185">Reference proteome</keyword>
<dbReference type="PANTHER" id="PTHR47089:SF1">
    <property type="entry name" value="GUANOSINE ABC TRANSPORTER PERMEASE PROTEIN NUPP"/>
    <property type="match status" value="1"/>
</dbReference>
<dbReference type="InterPro" id="IPR001851">
    <property type="entry name" value="ABC_transp_permease"/>
</dbReference>
<protein>
    <submittedName>
        <fullName evidence="7">ABC transporter permease</fullName>
    </submittedName>
</protein>
<organism evidence="7 8">
    <name type="scientific">Cohnella faecalis</name>
    <dbReference type="NCBI Taxonomy" id="2315694"/>
    <lineage>
        <taxon>Bacteria</taxon>
        <taxon>Bacillati</taxon>
        <taxon>Bacillota</taxon>
        <taxon>Bacilli</taxon>
        <taxon>Bacillales</taxon>
        <taxon>Paenibacillaceae</taxon>
        <taxon>Cohnella</taxon>
    </lineage>
</organism>
<gene>
    <name evidence="7" type="ORF">D3H35_11200</name>
</gene>
<evidence type="ECO:0000313" key="8">
    <source>
        <dbReference type="Proteomes" id="UP000266340"/>
    </source>
</evidence>
<comment type="caution">
    <text evidence="7">The sequence shown here is derived from an EMBL/GenBank/DDBJ whole genome shotgun (WGS) entry which is preliminary data.</text>
</comment>
<keyword evidence="5 6" id="KW-0472">Membrane</keyword>
<sequence>MGTRTRSWLRRWRDDGRNGTCGRSAPKRFIASPEAQIVAHRDRSDEIVEPLWWMTVVSVALALVVCGIFIWANGMNPLAVYKKMVVGAFGTSFGITETLVKSIPLLLCGLGVSVAYRISVWNIGAEGQFALGAIFATSVTIYFPEWPIYLSIPAMVVMGILGGGLWGLLTAIPRTYFQVNELITSLMLNYVALLLLDYFVFGPWKDPKGFNFPARRCLTMRSRCRFSAIPVFILALIFALLAVGLYAFMIRYTRWGYELRLIGSNPEAARNAGIRINRHILLVMIISGGLAGLAGMSEVAGVTHRLMYGISPGYGYTAIIVAWLAKLNPVGLIVSSFLFGGLIVGGYSVQTLGIPSSISSMLQGAILFFLIAGGTISKFRLRRSV</sequence>
<evidence type="ECO:0000256" key="4">
    <source>
        <dbReference type="ARBA" id="ARBA00022989"/>
    </source>
</evidence>
<dbReference type="PANTHER" id="PTHR47089">
    <property type="entry name" value="ABC TRANSPORTER, PERMEASE PROTEIN"/>
    <property type="match status" value="1"/>
</dbReference>